<evidence type="ECO:0000313" key="1">
    <source>
        <dbReference type="EMBL" id="NDU43474.1"/>
    </source>
</evidence>
<dbReference type="RefSeq" id="WP_163098661.1">
    <property type="nucleotide sequence ID" value="NZ_CP127523.1"/>
</dbReference>
<accession>A0A845UI11</accession>
<reference evidence="1" key="1">
    <citation type="submission" date="2019-11" db="EMBL/GenBank/DDBJ databases">
        <title>Acidithiobacillus ferrianus sp. nov.: a facultatively anaerobic and extremely acidophilic chemolithoautotroph.</title>
        <authorList>
            <person name="Norris P.R."/>
            <person name="Falagan C."/>
            <person name="Moya-Beltran A."/>
            <person name="Castro M."/>
            <person name="Quatrini R."/>
            <person name="Johnson D.B."/>
        </authorList>
    </citation>
    <scope>NUCLEOTIDE SEQUENCE [LARGE SCALE GENOMIC DNA]</scope>
    <source>
        <strain evidence="1">MG</strain>
    </source>
</reference>
<organism evidence="1">
    <name type="scientific">Acidithiobacillus ferrianus</name>
    <dbReference type="NCBI Taxonomy" id="2678518"/>
    <lineage>
        <taxon>Bacteria</taxon>
        <taxon>Pseudomonadati</taxon>
        <taxon>Pseudomonadota</taxon>
        <taxon>Acidithiobacillia</taxon>
        <taxon>Acidithiobacillales</taxon>
        <taxon>Acidithiobacillaceae</taxon>
        <taxon>Acidithiobacillus</taxon>
    </lineage>
</organism>
<dbReference type="EMBL" id="WNJL01000037">
    <property type="protein sequence ID" value="NDU43474.1"/>
    <property type="molecule type" value="Genomic_DNA"/>
</dbReference>
<gene>
    <name evidence="1" type="ORF">GL267_12805</name>
</gene>
<sequence length="291" mass="32603">MSRARQLAEEIPFFDLTLDPQEQREADLLAFGDADETLDPDFADWCQPARLQREFADPDIGVKYLQEIGDSEFDDAIEKVVHAAIYLTEKQLENKHDRLMMDVPKDGHCKGGTHAIAPENRRIRYAKIVNGSLTCKALVQIPGEEDVHEKDRLEREEAEAFRIGVNARIKRELAYCLTVYKGKYKHVLELMAELKTVPQIAAIVGKTARRIQQIVHGNASKGRKPQKGLEQICREIVACGVPSTFQSPAPTLVLVPMPVVVQPVRTRKKALQKEAPVAQLGWDFDAMGVAA</sequence>
<proteinExistence type="predicted"/>
<protein>
    <submittedName>
        <fullName evidence="1">Uncharacterized protein</fullName>
    </submittedName>
</protein>
<dbReference type="AlphaFoldDB" id="A0A845UI11"/>
<name>A0A845UI11_9PROT</name>
<comment type="caution">
    <text evidence="1">The sequence shown here is derived from an EMBL/GenBank/DDBJ whole genome shotgun (WGS) entry which is preliminary data.</text>
</comment>